<comment type="caution">
    <text evidence="1">The sequence shown here is derived from an EMBL/GenBank/DDBJ whole genome shotgun (WGS) entry which is preliminary data.</text>
</comment>
<dbReference type="AlphaFoldDB" id="A0A099P5B5"/>
<reference evidence="2" key="1">
    <citation type="journal article" date="2014" name="Microb. Cell Fact.">
        <title>Exploiting Issatchenkia orientalis SD108 for succinic acid production.</title>
        <authorList>
            <person name="Xiao H."/>
            <person name="Shao Z."/>
            <person name="Jiang Y."/>
            <person name="Dole S."/>
            <person name="Zhao H."/>
        </authorList>
    </citation>
    <scope>NUCLEOTIDE SEQUENCE [LARGE SCALE GENOMIC DNA]</scope>
    <source>
        <strain evidence="2">SD108</strain>
    </source>
</reference>
<dbReference type="HOGENOM" id="CLU_1115889_0_0_1"/>
<dbReference type="EMBL" id="JQFK01000009">
    <property type="protein sequence ID" value="KGK39434.1"/>
    <property type="molecule type" value="Genomic_DNA"/>
</dbReference>
<name>A0A099P5B5_PICKU</name>
<accession>A0A099P5B5</accession>
<dbReference type="VEuPathDB" id="FungiDB:C5L36_0B09020"/>
<evidence type="ECO:0000313" key="2">
    <source>
        <dbReference type="Proteomes" id="UP000029867"/>
    </source>
</evidence>
<proteinExistence type="predicted"/>
<dbReference type="Proteomes" id="UP000029867">
    <property type="component" value="Unassembled WGS sequence"/>
</dbReference>
<protein>
    <submittedName>
        <fullName evidence="1">Uncharacterized protein</fullName>
    </submittedName>
</protein>
<gene>
    <name evidence="1" type="ORF">JL09_g1417</name>
</gene>
<sequence length="249" mass="28269">MVQSIKSNDTDLRNQNVTFNQIQTTNGLSFEIYSDRNSQRTLTFERNTGIKHMALRNLDLKNRKSGAFNCRVVSDTVLFKRSVSSDNEKYNTSIRTQGKEMTAKKVSALNKLEDFKLLPIARPTCLHSNLRPPLAIISTTLPSVCVKNPTTANLLILPNTQEVLEANKENIEPTTDFAINSEKKVFSCEGEDQTMLFAPSHYWNLIFSFGKAPGQTSNPPVLPLELFHMLLYDYEHLWEHIDSLPISFT</sequence>
<evidence type="ECO:0000313" key="1">
    <source>
        <dbReference type="EMBL" id="KGK39434.1"/>
    </source>
</evidence>
<organism evidence="1 2">
    <name type="scientific">Pichia kudriavzevii</name>
    <name type="common">Yeast</name>
    <name type="synonym">Issatchenkia orientalis</name>
    <dbReference type="NCBI Taxonomy" id="4909"/>
    <lineage>
        <taxon>Eukaryota</taxon>
        <taxon>Fungi</taxon>
        <taxon>Dikarya</taxon>
        <taxon>Ascomycota</taxon>
        <taxon>Saccharomycotina</taxon>
        <taxon>Pichiomycetes</taxon>
        <taxon>Pichiales</taxon>
        <taxon>Pichiaceae</taxon>
        <taxon>Pichia</taxon>
    </lineage>
</organism>